<evidence type="ECO:0000256" key="1">
    <source>
        <dbReference type="SAM" id="MobiDB-lite"/>
    </source>
</evidence>
<dbReference type="RefSeq" id="WP_387896567.1">
    <property type="nucleotide sequence ID" value="NZ_JBIAPK010000006.1"/>
</dbReference>
<keyword evidence="4" id="KW-1185">Reference proteome</keyword>
<name>A0ABW6RIP5_9ACTN</name>
<dbReference type="Proteomes" id="UP001601976">
    <property type="component" value="Unassembled WGS sequence"/>
</dbReference>
<evidence type="ECO:0000313" key="3">
    <source>
        <dbReference type="EMBL" id="MFF3341416.1"/>
    </source>
</evidence>
<proteinExistence type="predicted"/>
<protein>
    <submittedName>
        <fullName evidence="3">Alpha/beta hydrolase</fullName>
    </submittedName>
</protein>
<keyword evidence="3" id="KW-0378">Hydrolase</keyword>
<sequence length="549" mass="58981">MASDFARLMKQDFGDLKAAAAAWRKLATCADAAVDRHRTKVTGPLHATWKGDDADSALRFLENVEARLGIVQTEGMAIAVVLDDVRFEMESAQNKLRNAVKRAEENHYKVDGDGWVSDPTTSSLPRNDPDSQQVINGRSGPLGEYRSWIDEALKEARKGSADGHRALILLNGDVMDGQGPDGTMESTKDVKEAMKAIGVEGPQIPENDPKAAATWWDALSPEEQREYTTLYPREIGATDGLPTTVRNDANRTALTQENAYLHFAGHPSDLYPDDNPQELRKRMHNMEVLQNRLEEGDAAPKGKELYLLGYDTKGDGRAIIAMGNPDTADHTAVLVPGTNTEMDSVPGQLNRIEALQDAGTKHSRDESVATVSWLGYDAPEASATDFNSVGGTGRAEDAAPDLRQFIEGTRASHEGPPSHTTVVGHSYGSTVVGAAAAGGDGLGADEIVVAGSPGMTVDRASDLQMNPEHVWVGGSRNDGIIDGASDLTLGENPMEEPFGGHNFEVSNEGDHSAYWDEGSVSLDNQGKIIAGVPPTETPKEDNDVPLLPW</sequence>
<dbReference type="Gene3D" id="3.40.50.1820">
    <property type="entry name" value="alpha/beta hydrolase"/>
    <property type="match status" value="1"/>
</dbReference>
<reference evidence="3 4" key="1">
    <citation type="submission" date="2024-10" db="EMBL/GenBank/DDBJ databases">
        <title>The Natural Products Discovery Center: Release of the First 8490 Sequenced Strains for Exploring Actinobacteria Biosynthetic Diversity.</title>
        <authorList>
            <person name="Kalkreuter E."/>
            <person name="Kautsar S.A."/>
            <person name="Yang D."/>
            <person name="Bader C.D."/>
            <person name="Teijaro C.N."/>
            <person name="Fluegel L."/>
            <person name="Davis C.M."/>
            <person name="Simpson J.R."/>
            <person name="Lauterbach L."/>
            <person name="Steele A.D."/>
            <person name="Gui C."/>
            <person name="Meng S."/>
            <person name="Li G."/>
            <person name="Viehrig K."/>
            <person name="Ye F."/>
            <person name="Su P."/>
            <person name="Kiefer A.F."/>
            <person name="Nichols A."/>
            <person name="Cepeda A.J."/>
            <person name="Yan W."/>
            <person name="Fan B."/>
            <person name="Jiang Y."/>
            <person name="Adhikari A."/>
            <person name="Zheng C.-J."/>
            <person name="Schuster L."/>
            <person name="Cowan T.M."/>
            <person name="Smanski M.J."/>
            <person name="Chevrette M.G."/>
            <person name="De Carvalho L.P.S."/>
            <person name="Shen B."/>
        </authorList>
    </citation>
    <scope>NUCLEOTIDE SEQUENCE [LARGE SCALE GENOMIC DNA]</scope>
    <source>
        <strain evidence="3 4">NPDC003029</strain>
    </source>
</reference>
<feature type="compositionally biased region" description="Polar residues" evidence="1">
    <location>
        <begin position="118"/>
        <end position="136"/>
    </location>
</feature>
<dbReference type="InterPro" id="IPR010427">
    <property type="entry name" value="DUF1023"/>
</dbReference>
<dbReference type="Pfam" id="PF06259">
    <property type="entry name" value="Abhydrolase_8"/>
    <property type="match status" value="1"/>
</dbReference>
<organism evidence="3 4">
    <name type="scientific">Streptomyces flavidovirens</name>
    <dbReference type="NCBI Taxonomy" id="67298"/>
    <lineage>
        <taxon>Bacteria</taxon>
        <taxon>Bacillati</taxon>
        <taxon>Actinomycetota</taxon>
        <taxon>Actinomycetes</taxon>
        <taxon>Kitasatosporales</taxon>
        <taxon>Streptomycetaceae</taxon>
        <taxon>Streptomyces</taxon>
    </lineage>
</organism>
<evidence type="ECO:0000259" key="2">
    <source>
        <dbReference type="Pfam" id="PF06259"/>
    </source>
</evidence>
<dbReference type="SUPFAM" id="SSF53474">
    <property type="entry name" value="alpha/beta-Hydrolases"/>
    <property type="match status" value="1"/>
</dbReference>
<evidence type="ECO:0000313" key="4">
    <source>
        <dbReference type="Proteomes" id="UP001601976"/>
    </source>
</evidence>
<dbReference type="InterPro" id="IPR029058">
    <property type="entry name" value="AB_hydrolase_fold"/>
</dbReference>
<accession>A0ABW6RIP5</accession>
<feature type="region of interest" description="Disordered" evidence="1">
    <location>
        <begin position="110"/>
        <end position="140"/>
    </location>
</feature>
<dbReference type="EMBL" id="JBIAPK010000006">
    <property type="protein sequence ID" value="MFF3341416.1"/>
    <property type="molecule type" value="Genomic_DNA"/>
</dbReference>
<feature type="domain" description="DUF1023" evidence="2">
    <location>
        <begin position="311"/>
        <end position="482"/>
    </location>
</feature>
<gene>
    <name evidence="3" type="ORF">ACFYWW_22280</name>
</gene>
<comment type="caution">
    <text evidence="3">The sequence shown here is derived from an EMBL/GenBank/DDBJ whole genome shotgun (WGS) entry which is preliminary data.</text>
</comment>
<dbReference type="GO" id="GO:0016787">
    <property type="term" value="F:hydrolase activity"/>
    <property type="evidence" value="ECO:0007669"/>
    <property type="project" value="UniProtKB-KW"/>
</dbReference>